<evidence type="ECO:0000256" key="3">
    <source>
        <dbReference type="ARBA" id="ARBA00022692"/>
    </source>
</evidence>
<dbReference type="PANTHER" id="PTHR14969:SF62">
    <property type="entry name" value="DECAPRENYLPHOSPHORYL-5-PHOSPHORIBOSE PHOSPHATASE RV3807C-RELATED"/>
    <property type="match status" value="1"/>
</dbReference>
<gene>
    <name evidence="10" type="ORF">SAM40697_0985</name>
</gene>
<dbReference type="PANTHER" id="PTHR14969">
    <property type="entry name" value="SPHINGOSINE-1-PHOSPHATE PHOSPHOHYDROLASE"/>
    <property type="match status" value="1"/>
</dbReference>
<evidence type="ECO:0000313" key="11">
    <source>
        <dbReference type="Proteomes" id="UP000076720"/>
    </source>
</evidence>
<keyword evidence="11" id="KW-1185">Reference proteome</keyword>
<dbReference type="SUPFAM" id="SSF48317">
    <property type="entry name" value="Acid phosphatase/Vanadium-dependent haloperoxidase"/>
    <property type="match status" value="1"/>
</dbReference>
<dbReference type="InterPro" id="IPR000326">
    <property type="entry name" value="PAP2/HPO"/>
</dbReference>
<proteinExistence type="predicted"/>
<dbReference type="SMART" id="SM00014">
    <property type="entry name" value="acidPPc"/>
    <property type="match status" value="1"/>
</dbReference>
<feature type="transmembrane region" description="Helical" evidence="8">
    <location>
        <begin position="157"/>
        <end position="184"/>
    </location>
</feature>
<dbReference type="EMBL" id="CP012949">
    <property type="protein sequence ID" value="ANB04946.1"/>
    <property type="molecule type" value="Genomic_DNA"/>
</dbReference>
<feature type="region of interest" description="Disordered" evidence="7">
    <location>
        <begin position="219"/>
        <end position="243"/>
    </location>
</feature>
<evidence type="ECO:0000256" key="7">
    <source>
        <dbReference type="SAM" id="MobiDB-lite"/>
    </source>
</evidence>
<feature type="region of interest" description="Disordered" evidence="7">
    <location>
        <begin position="1"/>
        <end position="32"/>
    </location>
</feature>
<reference evidence="11" key="1">
    <citation type="submission" date="2015-10" db="EMBL/GenBank/DDBJ databases">
        <title>Complete genome sequence of Streptomyces ambofaciens DSM 40697.</title>
        <authorList>
            <person name="Thibessard A."/>
            <person name="Leblond P."/>
        </authorList>
    </citation>
    <scope>NUCLEOTIDE SEQUENCE [LARGE SCALE GENOMIC DNA]</scope>
    <source>
        <strain evidence="11">DSM 40697</strain>
    </source>
</reference>
<evidence type="ECO:0000256" key="4">
    <source>
        <dbReference type="ARBA" id="ARBA00022801"/>
    </source>
</evidence>
<keyword evidence="3 8" id="KW-0812">Transmembrane</keyword>
<organism evidence="10 11">
    <name type="scientific">Streptomyces ambofaciens</name>
    <dbReference type="NCBI Taxonomy" id="1889"/>
    <lineage>
        <taxon>Bacteria</taxon>
        <taxon>Bacillati</taxon>
        <taxon>Actinomycetota</taxon>
        <taxon>Actinomycetes</taxon>
        <taxon>Kitasatosporales</taxon>
        <taxon>Streptomycetaceae</taxon>
        <taxon>Streptomyces</taxon>
    </lineage>
</organism>
<dbReference type="Gene3D" id="1.20.144.10">
    <property type="entry name" value="Phosphatidic acid phosphatase type 2/haloperoxidase"/>
    <property type="match status" value="1"/>
</dbReference>
<dbReference type="InterPro" id="IPR036938">
    <property type="entry name" value="PAP2/HPO_sf"/>
</dbReference>
<name>A0ABN4P182_STRAM</name>
<protein>
    <submittedName>
        <fullName evidence="10">Phosphoesterase</fullName>
    </submittedName>
</protein>
<keyword evidence="4" id="KW-0378">Hydrolase</keyword>
<feature type="transmembrane region" description="Helical" evidence="8">
    <location>
        <begin position="99"/>
        <end position="117"/>
    </location>
</feature>
<feature type="transmembrane region" description="Helical" evidence="8">
    <location>
        <begin position="196"/>
        <end position="219"/>
    </location>
</feature>
<evidence type="ECO:0000256" key="8">
    <source>
        <dbReference type="SAM" id="Phobius"/>
    </source>
</evidence>
<dbReference type="Proteomes" id="UP000076720">
    <property type="component" value="Chromosome"/>
</dbReference>
<evidence type="ECO:0000256" key="6">
    <source>
        <dbReference type="ARBA" id="ARBA00023136"/>
    </source>
</evidence>
<keyword evidence="5 8" id="KW-1133">Transmembrane helix</keyword>
<reference evidence="10 11" key="2">
    <citation type="journal article" date="2016" name="Genome Announc.">
        <title>Complete Genome Sequence of Streptomyces ambofaciens DSM 40697, a Paradigm for Genome Plasticity Studies.</title>
        <authorList>
            <person name="Thibessard A."/>
            <person name="Leblond P."/>
        </authorList>
    </citation>
    <scope>NUCLEOTIDE SEQUENCE [LARGE SCALE GENOMIC DNA]</scope>
    <source>
        <strain evidence="10 11">DSM 40697</strain>
    </source>
</reference>
<evidence type="ECO:0000259" key="9">
    <source>
        <dbReference type="SMART" id="SM00014"/>
    </source>
</evidence>
<keyword evidence="2" id="KW-1003">Cell membrane</keyword>
<evidence type="ECO:0000256" key="1">
    <source>
        <dbReference type="ARBA" id="ARBA00004651"/>
    </source>
</evidence>
<keyword evidence="6 8" id="KW-0472">Membrane</keyword>
<feature type="compositionally biased region" description="Acidic residues" evidence="7">
    <location>
        <begin position="1"/>
        <end position="13"/>
    </location>
</feature>
<feature type="compositionally biased region" description="Polar residues" evidence="7">
    <location>
        <begin position="231"/>
        <end position="243"/>
    </location>
</feature>
<feature type="domain" description="Phosphatidic acid phosphatase type 2/haloperoxidase" evidence="9">
    <location>
        <begin position="99"/>
        <end position="211"/>
    </location>
</feature>
<evidence type="ECO:0000256" key="5">
    <source>
        <dbReference type="ARBA" id="ARBA00022989"/>
    </source>
</evidence>
<evidence type="ECO:0000256" key="2">
    <source>
        <dbReference type="ARBA" id="ARBA00022475"/>
    </source>
</evidence>
<accession>A0ABN4P182</accession>
<dbReference type="RefSeq" id="WP_063481380.1">
    <property type="nucleotide sequence ID" value="NZ_CP012949.1"/>
</dbReference>
<sequence length="243" mass="23948">MSDPTDSDTDDDAGTGIGTGTSGSLAPAPGPRRSLRRTLAAVLGELRAVDGALYAAVAATSTPALDRWLRRLSHAADHSKVSLGIAGALALGGARPRRAALVGVGAVTVASVCANLLGKRLVRRARPDREAARVTVDRYVPMPASASFPSGHTASAVAFATAVGVVLPEAAVPLGVLAGAVGYSRVHTGVHYPGDVAAGAVVGIAGAAAALAVAAAAGVPDPRPLRPAAPTRSSPGARSSLGN</sequence>
<evidence type="ECO:0000313" key="10">
    <source>
        <dbReference type="EMBL" id="ANB04946.1"/>
    </source>
</evidence>
<comment type="subcellular location">
    <subcellularLocation>
        <location evidence="1">Cell membrane</location>
        <topology evidence="1">Multi-pass membrane protein</topology>
    </subcellularLocation>
</comment>
<dbReference type="Pfam" id="PF01569">
    <property type="entry name" value="PAP2"/>
    <property type="match status" value="1"/>
</dbReference>